<dbReference type="STRING" id="1123281.SAMN02745180_01623"/>
<name>A0A1M5XBY5_9FIRM</name>
<proteinExistence type="predicted"/>
<dbReference type="AlphaFoldDB" id="A0A1M5XBY5"/>
<dbReference type="RefSeq" id="WP_072744284.1">
    <property type="nucleotide sequence ID" value="NZ_FQXR01000006.1"/>
</dbReference>
<dbReference type="Pfam" id="PF11007">
    <property type="entry name" value="CotJA"/>
    <property type="match status" value="1"/>
</dbReference>
<dbReference type="Proteomes" id="UP000184389">
    <property type="component" value="Unassembled WGS sequence"/>
</dbReference>
<accession>A0A1M5XBY5</accession>
<evidence type="ECO:0000313" key="2">
    <source>
        <dbReference type="Proteomes" id="UP000184389"/>
    </source>
</evidence>
<keyword evidence="2" id="KW-1185">Reference proteome</keyword>
<evidence type="ECO:0000313" key="1">
    <source>
        <dbReference type="EMBL" id="SHH97152.1"/>
    </source>
</evidence>
<dbReference type="EMBL" id="FQXR01000006">
    <property type="protein sequence ID" value="SHH97152.1"/>
    <property type="molecule type" value="Genomic_DNA"/>
</dbReference>
<dbReference type="OrthoDB" id="9800571at2"/>
<gene>
    <name evidence="1" type="ORF">SAMN02745180_01623</name>
</gene>
<organism evidence="1 2">
    <name type="scientific">Sporanaerobacter acetigenes DSM 13106</name>
    <dbReference type="NCBI Taxonomy" id="1123281"/>
    <lineage>
        <taxon>Bacteria</taxon>
        <taxon>Bacillati</taxon>
        <taxon>Bacillota</taxon>
        <taxon>Tissierellia</taxon>
        <taxon>Tissierellales</taxon>
        <taxon>Sporanaerobacteraceae</taxon>
        <taxon>Sporanaerobacter</taxon>
    </lineage>
</organism>
<sequence length="56" mass="6781">MNRNYGYEESVRPDSSLARAYVPFQFMNQVYSKEEALKRGTLFPELYKPYKYGKRY</sequence>
<reference evidence="1 2" key="1">
    <citation type="submission" date="2016-11" db="EMBL/GenBank/DDBJ databases">
        <authorList>
            <person name="Jaros S."/>
            <person name="Januszkiewicz K."/>
            <person name="Wedrychowicz H."/>
        </authorList>
    </citation>
    <scope>NUCLEOTIDE SEQUENCE [LARGE SCALE GENOMIC DNA]</scope>
    <source>
        <strain evidence="1 2">DSM 13106</strain>
    </source>
</reference>
<protein>
    <submittedName>
        <fullName evidence="1">Spore coat associated protein JA (CotJA)</fullName>
    </submittedName>
</protein>
<dbReference type="InterPro" id="IPR020256">
    <property type="entry name" value="Spore_coat_CotJA"/>
</dbReference>